<name>A0A118JST9_CYNCS</name>
<dbReference type="Gene3D" id="3.30.360.10">
    <property type="entry name" value="Dihydrodipicolinate Reductase, domain 2"/>
    <property type="match status" value="1"/>
</dbReference>
<reference evidence="4 5" key="1">
    <citation type="journal article" date="2016" name="Sci. Rep.">
        <title>The genome sequence of the outbreeding globe artichoke constructed de novo incorporating a phase-aware low-pass sequencing strategy of F1 progeny.</title>
        <authorList>
            <person name="Scaglione D."/>
            <person name="Reyes-Chin-Wo S."/>
            <person name="Acquadro A."/>
            <person name="Froenicke L."/>
            <person name="Portis E."/>
            <person name="Beitel C."/>
            <person name="Tirone M."/>
            <person name="Mauro R."/>
            <person name="Lo Monaco A."/>
            <person name="Mauromicale G."/>
            <person name="Faccioli P."/>
            <person name="Cattivelli L."/>
            <person name="Rieseberg L."/>
            <person name="Michelmore R."/>
            <person name="Lanteri S."/>
        </authorList>
    </citation>
    <scope>NUCLEOTIDE SEQUENCE [LARGE SCALE GENOMIC DNA]</scope>
    <source>
        <strain evidence="4">2C</strain>
    </source>
</reference>
<organism evidence="4 5">
    <name type="scientific">Cynara cardunculus var. scolymus</name>
    <name type="common">Globe artichoke</name>
    <name type="synonym">Cynara scolymus</name>
    <dbReference type="NCBI Taxonomy" id="59895"/>
    <lineage>
        <taxon>Eukaryota</taxon>
        <taxon>Viridiplantae</taxon>
        <taxon>Streptophyta</taxon>
        <taxon>Embryophyta</taxon>
        <taxon>Tracheophyta</taxon>
        <taxon>Spermatophyta</taxon>
        <taxon>Magnoliopsida</taxon>
        <taxon>eudicotyledons</taxon>
        <taxon>Gunneridae</taxon>
        <taxon>Pentapetalae</taxon>
        <taxon>asterids</taxon>
        <taxon>campanulids</taxon>
        <taxon>Asterales</taxon>
        <taxon>Asteraceae</taxon>
        <taxon>Carduoideae</taxon>
        <taxon>Cardueae</taxon>
        <taxon>Carduinae</taxon>
        <taxon>Cynara</taxon>
    </lineage>
</organism>
<dbReference type="Gramene" id="KVH88706">
    <property type="protein sequence ID" value="KVH88706"/>
    <property type="gene ID" value="Ccrd_025984"/>
</dbReference>
<feature type="non-terminal residue" evidence="4">
    <location>
        <position position="1"/>
    </location>
</feature>
<dbReference type="STRING" id="59895.A0A118JST9"/>
<dbReference type="GO" id="GO:0004345">
    <property type="term" value="F:glucose-6-phosphate dehydrogenase activity"/>
    <property type="evidence" value="ECO:0007669"/>
    <property type="project" value="InterPro"/>
</dbReference>
<dbReference type="AlphaFoldDB" id="A0A118JST9"/>
<dbReference type="Pfam" id="PF02781">
    <property type="entry name" value="G6PD_C"/>
    <property type="match status" value="1"/>
</dbReference>
<dbReference type="InterPro" id="IPR001282">
    <property type="entry name" value="G6P_DH"/>
</dbReference>
<keyword evidence="1" id="KW-0521">NADP</keyword>
<keyword evidence="5" id="KW-1185">Reference proteome</keyword>
<dbReference type="PANTHER" id="PTHR23429:SF13">
    <property type="entry name" value="GLUCOSE-6-PHOSPHATE 1-DEHYDROGENASE 1, CHLOROPLASTIC"/>
    <property type="match status" value="1"/>
</dbReference>
<dbReference type="SUPFAM" id="SSF55347">
    <property type="entry name" value="Glyceraldehyde-3-phosphate dehydrogenase-like, C-terminal domain"/>
    <property type="match status" value="1"/>
</dbReference>
<evidence type="ECO:0000313" key="4">
    <source>
        <dbReference type="EMBL" id="KVH88706.1"/>
    </source>
</evidence>
<evidence type="ECO:0000313" key="5">
    <source>
        <dbReference type="Proteomes" id="UP000243975"/>
    </source>
</evidence>
<protein>
    <submittedName>
        <fullName evidence="4">Glucose-6-phosphate dehydrogenase</fullName>
    </submittedName>
</protein>
<sequence length="97" mass="11149">HVFGNLNKRNFGTDLVKATNGLPDEAIYLKINNKIPGLGMRLDCSDLNFLYYEWFLLDAILGEQRLFIRSDELDAAWSIFTPLLKELEAKKIAPDLY</sequence>
<dbReference type="GO" id="GO:0050661">
    <property type="term" value="F:NADP binding"/>
    <property type="evidence" value="ECO:0007669"/>
    <property type="project" value="InterPro"/>
</dbReference>
<dbReference type="GO" id="GO:0009570">
    <property type="term" value="C:chloroplast stroma"/>
    <property type="evidence" value="ECO:0007669"/>
    <property type="project" value="TreeGrafter"/>
</dbReference>
<evidence type="ECO:0000259" key="3">
    <source>
        <dbReference type="Pfam" id="PF02781"/>
    </source>
</evidence>
<dbReference type="InterPro" id="IPR022675">
    <property type="entry name" value="G6P_DH_C"/>
</dbReference>
<keyword evidence="2" id="KW-0119">Carbohydrate metabolism</keyword>
<gene>
    <name evidence="4" type="ORF">Ccrd_025984</name>
</gene>
<feature type="non-terminal residue" evidence="4">
    <location>
        <position position="97"/>
    </location>
</feature>
<dbReference type="Proteomes" id="UP000243975">
    <property type="component" value="Unassembled WGS sequence"/>
</dbReference>
<dbReference type="GO" id="GO:0006006">
    <property type="term" value="P:glucose metabolic process"/>
    <property type="evidence" value="ECO:0007669"/>
    <property type="project" value="InterPro"/>
</dbReference>
<evidence type="ECO:0000256" key="2">
    <source>
        <dbReference type="ARBA" id="ARBA00023277"/>
    </source>
</evidence>
<comment type="caution">
    <text evidence="4">The sequence shown here is derived from an EMBL/GenBank/DDBJ whole genome shotgun (WGS) entry which is preliminary data.</text>
</comment>
<dbReference type="GO" id="GO:0009051">
    <property type="term" value="P:pentose-phosphate shunt, oxidative branch"/>
    <property type="evidence" value="ECO:0007669"/>
    <property type="project" value="TreeGrafter"/>
</dbReference>
<dbReference type="PANTHER" id="PTHR23429">
    <property type="entry name" value="GLUCOSE-6-PHOSPHATE 1-DEHYDROGENASE G6PD"/>
    <property type="match status" value="1"/>
</dbReference>
<dbReference type="EMBL" id="LEKV01005346">
    <property type="protein sequence ID" value="KVH88706.1"/>
    <property type="molecule type" value="Genomic_DNA"/>
</dbReference>
<feature type="domain" description="Glucose-6-phosphate dehydrogenase C-terminal" evidence="3">
    <location>
        <begin position="23"/>
        <end position="91"/>
    </location>
</feature>
<proteinExistence type="predicted"/>
<evidence type="ECO:0000256" key="1">
    <source>
        <dbReference type="ARBA" id="ARBA00022857"/>
    </source>
</evidence>
<accession>A0A118JST9</accession>